<dbReference type="SUPFAM" id="SSF81606">
    <property type="entry name" value="PP2C-like"/>
    <property type="match status" value="1"/>
</dbReference>
<feature type="domain" description="PPM-type phosphatase" evidence="11">
    <location>
        <begin position="24"/>
        <end position="562"/>
    </location>
</feature>
<dbReference type="AlphaFoldDB" id="A0A6F9DPH0"/>
<feature type="region of interest" description="Disordered" evidence="10">
    <location>
        <begin position="111"/>
        <end position="144"/>
    </location>
</feature>
<dbReference type="InterPro" id="IPR000222">
    <property type="entry name" value="PP2C_BS"/>
</dbReference>
<evidence type="ECO:0000256" key="9">
    <source>
        <dbReference type="RuleBase" id="RU003465"/>
    </source>
</evidence>
<dbReference type="GO" id="GO:0005654">
    <property type="term" value="C:nucleoplasm"/>
    <property type="evidence" value="ECO:0007669"/>
    <property type="project" value="TreeGrafter"/>
</dbReference>
<organism evidence="12">
    <name type="scientific">Phallusia mammillata</name>
    <dbReference type="NCBI Taxonomy" id="59560"/>
    <lineage>
        <taxon>Eukaryota</taxon>
        <taxon>Metazoa</taxon>
        <taxon>Chordata</taxon>
        <taxon>Tunicata</taxon>
        <taxon>Ascidiacea</taxon>
        <taxon>Phlebobranchia</taxon>
        <taxon>Ascidiidae</taxon>
        <taxon>Phallusia</taxon>
    </lineage>
</organism>
<evidence type="ECO:0000313" key="12">
    <source>
        <dbReference type="EMBL" id="CAB3265081.1"/>
    </source>
</evidence>
<accession>A0A6F9DPH0</accession>
<dbReference type="Gene3D" id="3.60.40.10">
    <property type="entry name" value="PPM-type phosphatase domain"/>
    <property type="match status" value="2"/>
</dbReference>
<evidence type="ECO:0000259" key="11">
    <source>
        <dbReference type="PROSITE" id="PS51746"/>
    </source>
</evidence>
<dbReference type="EC" id="3.1.3.16" evidence="3"/>
<evidence type="ECO:0000256" key="4">
    <source>
        <dbReference type="ARBA" id="ARBA00022723"/>
    </source>
</evidence>
<feature type="compositionally biased region" description="Acidic residues" evidence="10">
    <location>
        <begin position="299"/>
        <end position="315"/>
    </location>
</feature>
<dbReference type="SMART" id="SM00331">
    <property type="entry name" value="PP2C_SIG"/>
    <property type="match status" value="1"/>
</dbReference>
<dbReference type="PANTHER" id="PTHR13832:SF803">
    <property type="entry name" value="PROTEIN PHOSPHATASE 1G"/>
    <property type="match status" value="1"/>
</dbReference>
<feature type="compositionally biased region" description="Acidic residues" evidence="10">
    <location>
        <begin position="322"/>
        <end position="345"/>
    </location>
</feature>
<evidence type="ECO:0000256" key="3">
    <source>
        <dbReference type="ARBA" id="ARBA00013081"/>
    </source>
</evidence>
<evidence type="ECO:0000256" key="10">
    <source>
        <dbReference type="SAM" id="MobiDB-lite"/>
    </source>
</evidence>
<dbReference type="PROSITE" id="PS51746">
    <property type="entry name" value="PPM_2"/>
    <property type="match status" value="1"/>
</dbReference>
<keyword evidence="5 9" id="KW-0378">Hydrolase</keyword>
<dbReference type="SMART" id="SM00332">
    <property type="entry name" value="PP2Cc"/>
    <property type="match status" value="1"/>
</dbReference>
<comment type="similarity">
    <text evidence="2 9">Belongs to the PP2C family.</text>
</comment>
<evidence type="ECO:0000256" key="1">
    <source>
        <dbReference type="ARBA" id="ARBA00001936"/>
    </source>
</evidence>
<reference evidence="12" key="1">
    <citation type="submission" date="2020-04" db="EMBL/GenBank/DDBJ databases">
        <authorList>
            <person name="Neveu A P."/>
        </authorList>
    </citation>
    <scope>NUCLEOTIDE SEQUENCE</scope>
    <source>
        <tissue evidence="12">Whole embryo</tissue>
    </source>
</reference>
<feature type="compositionally biased region" description="Basic and acidic residues" evidence="10">
    <location>
        <begin position="209"/>
        <end position="230"/>
    </location>
</feature>
<dbReference type="InterPro" id="IPR015655">
    <property type="entry name" value="PP2C"/>
</dbReference>
<evidence type="ECO:0000256" key="8">
    <source>
        <dbReference type="ARBA" id="ARBA00023211"/>
    </source>
</evidence>
<feature type="compositionally biased region" description="Polar residues" evidence="10">
    <location>
        <begin position="231"/>
        <end position="244"/>
    </location>
</feature>
<name>A0A6F9DPH0_9ASCI</name>
<feature type="region of interest" description="Disordered" evidence="10">
    <location>
        <begin position="175"/>
        <end position="351"/>
    </location>
</feature>
<dbReference type="EMBL" id="LR789219">
    <property type="protein sequence ID" value="CAB3265081.1"/>
    <property type="molecule type" value="mRNA"/>
</dbReference>
<feature type="compositionally biased region" description="Basic residues" evidence="10">
    <location>
        <begin position="282"/>
        <end position="293"/>
    </location>
</feature>
<keyword evidence="8" id="KW-0464">Manganese</keyword>
<dbReference type="PROSITE" id="PS01032">
    <property type="entry name" value="PPM_1"/>
    <property type="match status" value="1"/>
</dbReference>
<dbReference type="PANTHER" id="PTHR13832">
    <property type="entry name" value="PROTEIN PHOSPHATASE 2C"/>
    <property type="match status" value="1"/>
</dbReference>
<feature type="region of interest" description="Disordered" evidence="10">
    <location>
        <begin position="623"/>
        <end position="653"/>
    </location>
</feature>
<keyword evidence="6" id="KW-0460">Magnesium</keyword>
<feature type="compositionally biased region" description="Basic and acidic residues" evidence="10">
    <location>
        <begin position="265"/>
        <end position="275"/>
    </location>
</feature>
<dbReference type="InterPro" id="IPR036457">
    <property type="entry name" value="PPM-type-like_dom_sf"/>
</dbReference>
<evidence type="ECO:0000256" key="2">
    <source>
        <dbReference type="ARBA" id="ARBA00006702"/>
    </source>
</evidence>
<comment type="cofactor">
    <cofactor evidence="1">
        <name>Mn(2+)</name>
        <dbReference type="ChEBI" id="CHEBI:29035"/>
    </cofactor>
</comment>
<keyword evidence="7 9" id="KW-0904">Protein phosphatase</keyword>
<dbReference type="InterPro" id="IPR001932">
    <property type="entry name" value="PPM-type_phosphatase-like_dom"/>
</dbReference>
<evidence type="ECO:0000256" key="7">
    <source>
        <dbReference type="ARBA" id="ARBA00022912"/>
    </source>
</evidence>
<dbReference type="GO" id="GO:0004722">
    <property type="term" value="F:protein serine/threonine phosphatase activity"/>
    <property type="evidence" value="ECO:0007669"/>
    <property type="project" value="UniProtKB-EC"/>
</dbReference>
<feature type="compositionally biased region" description="Basic and acidic residues" evidence="10">
    <location>
        <begin position="184"/>
        <end position="196"/>
    </location>
</feature>
<feature type="compositionally biased region" description="Polar residues" evidence="10">
    <location>
        <begin position="197"/>
        <end position="208"/>
    </location>
</feature>
<evidence type="ECO:0000256" key="5">
    <source>
        <dbReference type="ARBA" id="ARBA00022801"/>
    </source>
</evidence>
<dbReference type="GO" id="GO:0046872">
    <property type="term" value="F:metal ion binding"/>
    <property type="evidence" value="ECO:0007669"/>
    <property type="project" value="UniProtKB-KW"/>
</dbReference>
<proteinExistence type="evidence at transcript level"/>
<sequence length="653" mass="72039">MGAYLSSPALEKASQDFPDNERHICGLSGMQGWRISMEDAHNCIPDVGDGTSLFAVYDGHGGGEVAIYCSLHFADMLKEDEDYKKGNLEKALSNTFMNIDKKIKEPIAKRELKVLSQKDPGDPAPTEDDYKKMEEEEKEDEDETKLLYEEATMNIEDLLARYGRVANETKDIIKNIKEGSQSSEPEKPAPVEKSEVADTTTESKSTPTKAEKEDSKQQSEKTNIEEKKDATQTSASSENTSQLDQKAEGDSLTVETKSPKTVHSIVEEKPTEKPQEATPAKKVLKKTFVKAKPTKSAEAEEDSEDDDYDGFESDEAMGGSSSEEEEEDSEEDDEDMMDEIEIPDGPEEKGKDGAATLAELEALGSGTDEPGSDSGTTAVVALLRENKLHVANAGDSRCVLCRKDGKAFDMSDDHKPEDEKELTRIQNAGGHVNPQGRVNGGLNLSRAIGDHCYKTNKNLPLEEQMISALPDIRSVELKPGDEFMVLACDGIWNVLSSQEVVDFVRERLRSNETTVPENGHGQEKTKTKLSKICEELFDKCIAPNTEGDGTGCDNMTCLIIDFNQDWLQEVSKEDDKQLDAVTDCEKKLMPLEAEETNNHSTDKLIAEAVTHKHSKDIIGDCDITTTKRSRTDEPDAFVNGDSADSQPKRIKTE</sequence>
<keyword evidence="4" id="KW-0479">Metal-binding</keyword>
<protein>
    <recommendedName>
        <fullName evidence="3">protein-serine/threonine phosphatase</fullName>
        <ecNumber evidence="3">3.1.3.16</ecNumber>
    </recommendedName>
</protein>
<gene>
    <name evidence="12" type="primary">Ppm1g</name>
</gene>
<evidence type="ECO:0000256" key="6">
    <source>
        <dbReference type="ARBA" id="ARBA00022842"/>
    </source>
</evidence>
<dbReference type="CDD" id="cd00143">
    <property type="entry name" value="PP2Cc"/>
    <property type="match status" value="1"/>
</dbReference>
<dbReference type="Pfam" id="PF00481">
    <property type="entry name" value="PP2C"/>
    <property type="match status" value="2"/>
</dbReference>